<feature type="signal peptide" evidence="1">
    <location>
        <begin position="1"/>
        <end position="24"/>
    </location>
</feature>
<evidence type="ECO:0000313" key="3">
    <source>
        <dbReference type="Proteomes" id="UP000217211"/>
    </source>
</evidence>
<evidence type="ECO:0008006" key="4">
    <source>
        <dbReference type="Google" id="ProtNLM"/>
    </source>
</evidence>
<dbReference type="eggNOG" id="ENOG5031399">
    <property type="taxonomic scope" value="Bacteria"/>
</dbReference>
<name>A0A249PIJ5_9HYPH</name>
<evidence type="ECO:0000256" key="1">
    <source>
        <dbReference type="SAM" id="SignalP"/>
    </source>
</evidence>
<proteinExistence type="predicted"/>
<dbReference type="Proteomes" id="UP000217211">
    <property type="component" value="Plasmid pSJ05684b"/>
</dbReference>
<protein>
    <recommendedName>
        <fullName evidence="4">Secretin/TonB short N-terminal domain-containing protein</fullName>
    </recommendedName>
</protein>
<feature type="chain" id="PRO_5012309585" description="Secretin/TonB short N-terminal domain-containing protein" evidence="1">
    <location>
        <begin position="25"/>
        <end position="181"/>
    </location>
</feature>
<dbReference type="RefSeq" id="WP_034856934.1">
    <property type="nucleotide sequence ID" value="NZ_AJQT01000079.1"/>
</dbReference>
<dbReference type="EMBL" id="CP023068">
    <property type="protein sequence ID" value="ASY65760.1"/>
    <property type="molecule type" value="Genomic_DNA"/>
</dbReference>
<organism evidence="2 3">
    <name type="scientific">Sinorhizobium sojae CCBAU 05684</name>
    <dbReference type="NCBI Taxonomy" id="716928"/>
    <lineage>
        <taxon>Bacteria</taxon>
        <taxon>Pseudomonadati</taxon>
        <taxon>Pseudomonadota</taxon>
        <taxon>Alphaproteobacteria</taxon>
        <taxon>Hyphomicrobiales</taxon>
        <taxon>Rhizobiaceae</taxon>
        <taxon>Sinorhizobium/Ensifer group</taxon>
        <taxon>Sinorhizobium</taxon>
    </lineage>
</organism>
<dbReference type="AlphaFoldDB" id="A0A249PIJ5"/>
<evidence type="ECO:0000313" key="2">
    <source>
        <dbReference type="EMBL" id="ASY65760.1"/>
    </source>
</evidence>
<accession>A0A249PIJ5</accession>
<keyword evidence="3" id="KW-1185">Reference proteome</keyword>
<dbReference type="STRING" id="716928.GCA_000261485_03794"/>
<keyword evidence="2" id="KW-0614">Plasmid</keyword>
<gene>
    <name evidence="2" type="ORF">SJ05684_b47780</name>
</gene>
<dbReference type="OrthoDB" id="8352879at2"/>
<dbReference type="KEGG" id="esj:SJ05684_b47780"/>
<geneLocation type="plasmid" evidence="3">
    <name>psj05684b</name>
</geneLocation>
<keyword evidence="1" id="KW-0732">Signal</keyword>
<sequence>MRLHRLLYAILALSMPAALGEANAQYVRLEVVSQPLADVVATLSFMSGIPVTTIGSLSGTVENLSVKDEGIAAFAALGRASNLFVAYDGSRVIVAPKSEVETVVLERGGRSWRSARSAVDALFPLYPEDAIVHDAESDVLIVRGPAAFVEAIEKLLSQSGGETVQVIRGGVLEAVPRSNFN</sequence>
<reference evidence="2 3" key="1">
    <citation type="submission" date="2017-08" db="EMBL/GenBank/DDBJ databases">
        <title>Multipartite genome sequences of Sinorhizobium species nodulating soybeans.</title>
        <authorList>
            <person name="Tian C.F."/>
        </authorList>
    </citation>
    <scope>NUCLEOTIDE SEQUENCE [LARGE SCALE GENOMIC DNA]</scope>
    <source>
        <strain evidence="2 3">CCBAU 05684</strain>
        <plasmid evidence="3">psj05684b</plasmid>
    </source>
</reference>